<evidence type="ECO:0000313" key="2">
    <source>
        <dbReference type="Proteomes" id="UP000035642"/>
    </source>
</evidence>
<feature type="compositionally biased region" description="Basic and acidic residues" evidence="1">
    <location>
        <begin position="93"/>
        <end position="104"/>
    </location>
</feature>
<dbReference type="AlphaFoldDB" id="A0A0K0DDY0"/>
<feature type="region of interest" description="Disordered" evidence="1">
    <location>
        <begin position="1"/>
        <end position="21"/>
    </location>
</feature>
<evidence type="ECO:0000256" key="1">
    <source>
        <dbReference type="SAM" id="MobiDB-lite"/>
    </source>
</evidence>
<feature type="region of interest" description="Disordered" evidence="1">
    <location>
        <begin position="85"/>
        <end position="106"/>
    </location>
</feature>
<protein>
    <submittedName>
        <fullName evidence="3">PDEase domain-containing protein</fullName>
    </submittedName>
</protein>
<keyword evidence="2" id="KW-1185">Reference proteome</keyword>
<evidence type="ECO:0000313" key="3">
    <source>
        <dbReference type="WBParaSite" id="ACAC_0000899201-mRNA-1"/>
    </source>
</evidence>
<proteinExistence type="predicted"/>
<sequence>MYPEMEKENMGCKDNPGESHTKDKFAAVRNRDSSLCLRLRGVSLSSADQTAVTLDSASHGLKDEHFMKRQASLSDVTKAAEILTTPRVGGEAQKSEKEPGESRRTPMTADEVFLHITKMAVGYLPSHARRKAYVDITRYLFSIIYDEYFDEHSSQQVNHNGI</sequence>
<name>A0A0K0DDY0_ANGCA</name>
<dbReference type="WBParaSite" id="ACAC_0000899201-mRNA-1">
    <property type="protein sequence ID" value="ACAC_0000899201-mRNA-1"/>
    <property type="gene ID" value="ACAC_0000899201"/>
</dbReference>
<dbReference type="Proteomes" id="UP000035642">
    <property type="component" value="Unassembled WGS sequence"/>
</dbReference>
<accession>A0A0K0DDY0</accession>
<reference evidence="3" key="2">
    <citation type="submission" date="2017-02" db="UniProtKB">
        <authorList>
            <consortium name="WormBaseParasite"/>
        </authorList>
    </citation>
    <scope>IDENTIFICATION</scope>
</reference>
<reference evidence="2" key="1">
    <citation type="submission" date="2012-09" db="EMBL/GenBank/DDBJ databases">
        <authorList>
            <person name="Martin A.A."/>
        </authorList>
    </citation>
    <scope>NUCLEOTIDE SEQUENCE</scope>
</reference>
<organism evidence="2 3">
    <name type="scientific">Angiostrongylus cantonensis</name>
    <name type="common">Rat lungworm</name>
    <dbReference type="NCBI Taxonomy" id="6313"/>
    <lineage>
        <taxon>Eukaryota</taxon>
        <taxon>Metazoa</taxon>
        <taxon>Ecdysozoa</taxon>
        <taxon>Nematoda</taxon>
        <taxon>Chromadorea</taxon>
        <taxon>Rhabditida</taxon>
        <taxon>Rhabditina</taxon>
        <taxon>Rhabditomorpha</taxon>
        <taxon>Strongyloidea</taxon>
        <taxon>Metastrongylidae</taxon>
        <taxon>Angiostrongylus</taxon>
    </lineage>
</organism>